<proteinExistence type="predicted"/>
<evidence type="ECO:0000256" key="3">
    <source>
        <dbReference type="PROSITE-ProRule" id="PRU00125"/>
    </source>
</evidence>
<dbReference type="PANTHER" id="PTHR45661:SF3">
    <property type="entry name" value="IG-LIKE DOMAIN-CONTAINING PROTEIN"/>
    <property type="match status" value="1"/>
</dbReference>
<keyword evidence="3" id="KW-0440">LIM domain</keyword>
<dbReference type="SUPFAM" id="SSF56399">
    <property type="entry name" value="ADP-ribosylation"/>
    <property type="match status" value="1"/>
</dbReference>
<dbReference type="Gene3D" id="3.90.228.10">
    <property type="match status" value="1"/>
</dbReference>
<dbReference type="InterPro" id="IPR053139">
    <property type="entry name" value="Surface_bspA-like"/>
</dbReference>
<dbReference type="Gene3D" id="3.80.10.10">
    <property type="entry name" value="Ribonuclease Inhibitor"/>
    <property type="match status" value="2"/>
</dbReference>
<dbReference type="PROSITE" id="PS00478">
    <property type="entry name" value="LIM_DOMAIN_1"/>
    <property type="match status" value="1"/>
</dbReference>
<keyword evidence="5" id="KW-0472">Membrane</keyword>
<keyword evidence="1 3" id="KW-0479">Metal-binding</keyword>
<evidence type="ECO:0000256" key="1">
    <source>
        <dbReference type="ARBA" id="ARBA00022723"/>
    </source>
</evidence>
<evidence type="ECO:0000313" key="8">
    <source>
        <dbReference type="Proteomes" id="UP001470230"/>
    </source>
</evidence>
<dbReference type="SUPFAM" id="SSF52058">
    <property type="entry name" value="L domain-like"/>
    <property type="match status" value="2"/>
</dbReference>
<organism evidence="7 8">
    <name type="scientific">Tritrichomonas musculus</name>
    <dbReference type="NCBI Taxonomy" id="1915356"/>
    <lineage>
        <taxon>Eukaryota</taxon>
        <taxon>Metamonada</taxon>
        <taxon>Parabasalia</taxon>
        <taxon>Tritrichomonadida</taxon>
        <taxon>Tritrichomonadidae</taxon>
        <taxon>Tritrichomonas</taxon>
    </lineage>
</organism>
<dbReference type="Proteomes" id="UP001470230">
    <property type="component" value="Unassembled WGS sequence"/>
</dbReference>
<dbReference type="PANTHER" id="PTHR45661">
    <property type="entry name" value="SURFACE ANTIGEN"/>
    <property type="match status" value="1"/>
</dbReference>
<keyword evidence="2 3" id="KW-0862">Zinc</keyword>
<keyword evidence="8" id="KW-1185">Reference proteome</keyword>
<feature type="region of interest" description="Disordered" evidence="4">
    <location>
        <begin position="521"/>
        <end position="551"/>
    </location>
</feature>
<protein>
    <recommendedName>
        <fullName evidence="6">LIM zinc-binding domain-containing protein</fullName>
    </recommendedName>
</protein>
<feature type="transmembrane region" description="Helical" evidence="5">
    <location>
        <begin position="1251"/>
        <end position="1270"/>
    </location>
</feature>
<dbReference type="InterPro" id="IPR032675">
    <property type="entry name" value="LRR_dom_sf"/>
</dbReference>
<feature type="domain" description="LIM zinc-binding" evidence="6">
    <location>
        <begin position="577"/>
        <end position="642"/>
    </location>
</feature>
<evidence type="ECO:0000256" key="5">
    <source>
        <dbReference type="SAM" id="Phobius"/>
    </source>
</evidence>
<keyword evidence="5" id="KW-1133">Transmembrane helix</keyword>
<sequence length="1272" mass="148275">MMFEIKDGLMVEINEFNKTASIAQSPKATGDIFIPNFFEKENIKYKIISIRDYAFEKCNIDSLTFPEDSEIETFGVRCFSTANIKKLQIPAKVKTIDGCFIRIKDLQEIDFSSNNQHLLFHNNQYLLGKSDDTTNNFDILHFAMFNVEAATIPPQIKVIKEYSFYFHKKLNSIQFSPNSELRIIENNAFSYTKITDLLFPASLEEIKEQSFENASNLKTVKFMPNSNLKKMMQAFSNSKIASISLPASVEYIDDECFSFTPNLCEIEVSEENKFFKSINGDYVEMESVKNSGVFDTILIARRNIESVTIPAHIKVISSNAFQRCKKLKKIVFEPNSSLELIKNYVFCSFACEELVLPPSLKEVGSNSFSGNSKLKSIEFLSKSIILKDGCLNSCAVLSIIFQNADQITFQNKAMNGIPDNAKILVRKNAQLSGEGLEDCRSKTCTIEEEEERLRKEEEERKQKEEEEKLRKEEEERLRKEEEERLRKEEEERLRKEVEERLRKEEEERLRKEENNERIQKEDNERLRMEEEERKQKEEDERKQKEDNERLQTREVKILPKEEPKKVENPIETKKPTFICAACKKQIDTDRYVYYSGRPYHFECVKCSKCNKTFSTGETTSDYRCISPGVFLCERHYNEQAAPNAPKQKFMKEYNQKRKENLFEEVFNKSLLNDEDTSSYPEDEVLVTQEMVDHKIEKNQYEGIIPTIALHVDKPPQEIDCDKLPEVLGDNVAILDVEKKVKKKESKVDNDALINIPEEEEISTIITIALLSCIDLEHEEIKKEHKTYVENLKVKLNSSIGDRAIIGNLDEEPVVDIPDVDKVNKALNKPSINQFQSTVALKDKDVKEIRKKIFEKIKKEKGKENWKYVFSHADLYKELETQVRKDIKENPYEMIIVGQTLITSKFLENEYKLIKSKLKDNAFECFLYHGSKLVNHPKIAHDHFLNPAQDKEVKTRDSGYYGIGIYATDNIFYASMYANGYNVLEINGITYVISCRSIYNKNEVLVLKDLSKQGKKFDEKTAKNYGINRAFVGSENNYKPIDEKDKDQNKIWANEFVFAIKDQFIPFCTFTVMRKDHYILWMDENLDNNENSKYMKELSKNMEVNIYGVKSVDEALKIIKTKKYAAIKLITSAGGDKKTGKVLIEEARKIIHSNFVSLVFTSNVNHMEWVSQMENVILTTNQEEFKEFAKINMNVVNILDFVNKIRKPYEKQTGYQFKINEEELLHFPNCDDDSYYRIYNYRNPMKGLLSKILFSKFFIIFTLILFIILYIKI</sequence>
<dbReference type="InterPro" id="IPR001781">
    <property type="entry name" value="Znf_LIM"/>
</dbReference>
<reference evidence="7 8" key="1">
    <citation type="submission" date="2024-04" db="EMBL/GenBank/DDBJ databases">
        <title>Tritrichomonas musculus Genome.</title>
        <authorList>
            <person name="Alves-Ferreira E."/>
            <person name="Grigg M."/>
            <person name="Lorenzi H."/>
            <person name="Galac M."/>
        </authorList>
    </citation>
    <scope>NUCLEOTIDE SEQUENCE [LARGE SCALE GENOMIC DNA]</scope>
    <source>
        <strain evidence="7 8">EAF2021</strain>
    </source>
</reference>
<comment type="caution">
    <text evidence="7">The sequence shown here is derived from an EMBL/GenBank/DDBJ whole genome shotgun (WGS) entry which is preliminary data.</text>
</comment>
<keyword evidence="5" id="KW-0812">Transmembrane</keyword>
<dbReference type="Gene3D" id="2.10.110.10">
    <property type="entry name" value="Cysteine Rich Protein"/>
    <property type="match status" value="1"/>
</dbReference>
<evidence type="ECO:0000256" key="4">
    <source>
        <dbReference type="SAM" id="MobiDB-lite"/>
    </source>
</evidence>
<name>A0ABR2I7W4_9EUKA</name>
<evidence type="ECO:0000313" key="7">
    <source>
        <dbReference type="EMBL" id="KAK8857555.1"/>
    </source>
</evidence>
<evidence type="ECO:0000259" key="6">
    <source>
        <dbReference type="PROSITE" id="PS50023"/>
    </source>
</evidence>
<gene>
    <name evidence="7" type="ORF">M9Y10_015960</name>
</gene>
<dbReference type="CDD" id="cd08368">
    <property type="entry name" value="LIM"/>
    <property type="match status" value="1"/>
</dbReference>
<dbReference type="Pfam" id="PF13306">
    <property type="entry name" value="LRR_5"/>
    <property type="match status" value="3"/>
</dbReference>
<accession>A0ABR2I7W4</accession>
<feature type="region of interest" description="Disordered" evidence="4">
    <location>
        <begin position="450"/>
        <end position="483"/>
    </location>
</feature>
<dbReference type="Pfam" id="PF00412">
    <property type="entry name" value="LIM"/>
    <property type="match status" value="1"/>
</dbReference>
<dbReference type="InterPro" id="IPR026906">
    <property type="entry name" value="LRR_5"/>
</dbReference>
<evidence type="ECO:0000256" key="2">
    <source>
        <dbReference type="ARBA" id="ARBA00022833"/>
    </source>
</evidence>
<dbReference type="SMART" id="SM00132">
    <property type="entry name" value="LIM"/>
    <property type="match status" value="1"/>
</dbReference>
<dbReference type="EMBL" id="JAPFFF010000020">
    <property type="protein sequence ID" value="KAK8857555.1"/>
    <property type="molecule type" value="Genomic_DNA"/>
</dbReference>
<feature type="compositionally biased region" description="Basic and acidic residues" evidence="4">
    <location>
        <begin position="451"/>
        <end position="483"/>
    </location>
</feature>
<dbReference type="PROSITE" id="PS50023">
    <property type="entry name" value="LIM_DOMAIN_2"/>
    <property type="match status" value="1"/>
</dbReference>